<dbReference type="PANTHER" id="PTHR31374">
    <property type="entry name" value="AUXIN-INDUCED PROTEIN-LIKE-RELATED"/>
    <property type="match status" value="1"/>
</dbReference>
<evidence type="ECO:0000313" key="2">
    <source>
        <dbReference type="EMBL" id="RWR88635.1"/>
    </source>
</evidence>
<proteinExistence type="inferred from homology"/>
<gene>
    <name evidence="2" type="ORF">CKAN_01766200</name>
</gene>
<comment type="caution">
    <text evidence="2">The sequence shown here is derived from an EMBL/GenBank/DDBJ whole genome shotgun (WGS) entry which is preliminary data.</text>
</comment>
<dbReference type="Pfam" id="PF02519">
    <property type="entry name" value="Auxin_inducible"/>
    <property type="match status" value="1"/>
</dbReference>
<dbReference type="Proteomes" id="UP000283530">
    <property type="component" value="Unassembled WGS sequence"/>
</dbReference>
<dbReference type="AlphaFoldDB" id="A0A3S3QQ33"/>
<evidence type="ECO:0000313" key="3">
    <source>
        <dbReference type="Proteomes" id="UP000283530"/>
    </source>
</evidence>
<dbReference type="PANTHER" id="PTHR31374:SF198">
    <property type="entry name" value="AUXIN-RESPONSIVE PROTEIN SAUR72"/>
    <property type="match status" value="1"/>
</dbReference>
<evidence type="ECO:0000256" key="1">
    <source>
        <dbReference type="ARBA" id="ARBA00006974"/>
    </source>
</evidence>
<comment type="similarity">
    <text evidence="1">Belongs to the ARG7 family.</text>
</comment>
<keyword evidence="3" id="KW-1185">Reference proteome</keyword>
<dbReference type="EMBL" id="QPKB01000007">
    <property type="protein sequence ID" value="RWR88635.1"/>
    <property type="molecule type" value="Genomic_DNA"/>
</dbReference>
<name>A0A3S3QQ33_9MAGN</name>
<accession>A0A3S3QQ33</accession>
<sequence length="248" mass="26094">MKLVGWIISKRRDDPDAVTYRRLNGEDERKEDCVGVPKGCVPVLVGLEEKMKRFVIHTKLFKHPSMLALLEMAEREFGYNQLKSGGVLAENRWGFQLKSGRVSAEIRWLGSVGGGAGGWTEAVQAEISASGKSSGWGQGSWFQVAGSSCACSSGEAAAQQGGGLAAGKEGGVFRLTAGERVLLAKGCRLAAGRDEGEVRVAAGLKGAGCPMVGKSNSGRWVLTGGVASDYASGRWIGSSRWSLVQGTG</sequence>
<dbReference type="InterPro" id="IPR003676">
    <property type="entry name" value="SAUR_fam"/>
</dbReference>
<reference evidence="2 3" key="1">
    <citation type="journal article" date="2019" name="Nat. Plants">
        <title>Stout camphor tree genome fills gaps in understanding of flowering plant genome evolution.</title>
        <authorList>
            <person name="Chaw S.M."/>
            <person name="Liu Y.C."/>
            <person name="Wu Y.W."/>
            <person name="Wang H.Y."/>
            <person name="Lin C.I."/>
            <person name="Wu C.S."/>
            <person name="Ke H.M."/>
            <person name="Chang L.Y."/>
            <person name="Hsu C.Y."/>
            <person name="Yang H.T."/>
            <person name="Sudianto E."/>
            <person name="Hsu M.H."/>
            <person name="Wu K.P."/>
            <person name="Wang L.N."/>
            <person name="Leebens-Mack J.H."/>
            <person name="Tsai I.J."/>
        </authorList>
    </citation>
    <scope>NUCLEOTIDE SEQUENCE [LARGE SCALE GENOMIC DNA]</scope>
    <source>
        <strain evidence="3">cv. Chaw 1501</strain>
        <tissue evidence="2">Young leaves</tissue>
    </source>
</reference>
<protein>
    <submittedName>
        <fullName evidence="2">Auxin-responsive protein SAUR71-like protein</fullName>
    </submittedName>
</protein>
<dbReference type="GO" id="GO:0009733">
    <property type="term" value="P:response to auxin"/>
    <property type="evidence" value="ECO:0007669"/>
    <property type="project" value="InterPro"/>
</dbReference>
<organism evidence="2 3">
    <name type="scientific">Cinnamomum micranthum f. kanehirae</name>
    <dbReference type="NCBI Taxonomy" id="337451"/>
    <lineage>
        <taxon>Eukaryota</taxon>
        <taxon>Viridiplantae</taxon>
        <taxon>Streptophyta</taxon>
        <taxon>Embryophyta</taxon>
        <taxon>Tracheophyta</taxon>
        <taxon>Spermatophyta</taxon>
        <taxon>Magnoliopsida</taxon>
        <taxon>Magnoliidae</taxon>
        <taxon>Laurales</taxon>
        <taxon>Lauraceae</taxon>
        <taxon>Cinnamomum</taxon>
    </lineage>
</organism>